<dbReference type="PANTHER" id="PTHR15437:SF6">
    <property type="entry name" value="TRANSCRIPTION TERMINATION FACTOR, MITOCHONDRIAL"/>
    <property type="match status" value="1"/>
</dbReference>
<sequence>MIRICHKYCKFANYSFYRSELKLTRRQSNCSFYERAYNLITNRLEVNTEEDLTEKGELRTSAELLRNLNYDLYELFECPFVLLLNEDSILQSVAKLEQTKFQRSIPFLWLCHNTPSPSLHSRLKKYTKSMMDYNSNISLWRDKLKLTDSELSGLFINNRRLFQLTKDKIPNKTSIIKKCNKLELLLNDGYELDEIKRHSFVLTNPTVETLEQRLKELEKLNIQPKPPIAWLSQAKSVYESLVNNFRTEEQKMEKISEELNIDLTQLLLLETWNNMSATNYREKLKFFIDKGYSIDQLIDYQRIGLFSLDTIKKSYEELENLGSDFITLESLAHYCKHNKLSFVRRRTANKLFKILECNAEDTVELDKERRVLLVQKFTVLECNRTLLLKRNFQLDDLRKCPLPLGHATKVLEEHLDKIEREDIVKKWMREGERLKILNYLQYSIEKSVNFQSSAVLHDDFNVDD</sequence>
<evidence type="ECO:0000256" key="2">
    <source>
        <dbReference type="ARBA" id="ARBA00022946"/>
    </source>
</evidence>
<dbReference type="GO" id="GO:0005759">
    <property type="term" value="C:mitochondrial matrix"/>
    <property type="evidence" value="ECO:0007669"/>
    <property type="project" value="TreeGrafter"/>
</dbReference>
<dbReference type="OrthoDB" id="6287573at2759"/>
<dbReference type="InterPro" id="IPR003690">
    <property type="entry name" value="MTERF"/>
</dbReference>
<name>A0A7I8VQW2_9ANNE</name>
<evidence type="ECO:0000256" key="1">
    <source>
        <dbReference type="ARBA" id="ARBA00007692"/>
    </source>
</evidence>
<reference evidence="3 4" key="1">
    <citation type="submission" date="2020-08" db="EMBL/GenBank/DDBJ databases">
        <authorList>
            <person name="Hejnol A."/>
        </authorList>
    </citation>
    <scope>NUCLEOTIDE SEQUENCE [LARGE SCALE GENOMIC DNA]</scope>
</reference>
<accession>A0A7I8VQW2</accession>
<keyword evidence="4" id="KW-1185">Reference proteome</keyword>
<organism evidence="3 4">
    <name type="scientific">Dimorphilus gyrociliatus</name>
    <dbReference type="NCBI Taxonomy" id="2664684"/>
    <lineage>
        <taxon>Eukaryota</taxon>
        <taxon>Metazoa</taxon>
        <taxon>Spiralia</taxon>
        <taxon>Lophotrochozoa</taxon>
        <taxon>Annelida</taxon>
        <taxon>Polychaeta</taxon>
        <taxon>Polychaeta incertae sedis</taxon>
        <taxon>Dinophilidae</taxon>
        <taxon>Dimorphilus</taxon>
    </lineage>
</organism>
<dbReference type="InterPro" id="IPR038538">
    <property type="entry name" value="MTERF_sf"/>
</dbReference>
<dbReference type="GO" id="GO:0003676">
    <property type="term" value="F:nucleic acid binding"/>
    <property type="evidence" value="ECO:0007669"/>
    <property type="project" value="InterPro"/>
</dbReference>
<dbReference type="AlphaFoldDB" id="A0A7I8VQW2"/>
<dbReference type="Proteomes" id="UP000549394">
    <property type="component" value="Unassembled WGS sequence"/>
</dbReference>
<dbReference type="GO" id="GO:0006393">
    <property type="term" value="P:termination of mitochondrial transcription"/>
    <property type="evidence" value="ECO:0007669"/>
    <property type="project" value="TreeGrafter"/>
</dbReference>
<dbReference type="EMBL" id="CAJFCJ010000008">
    <property type="protein sequence ID" value="CAD5118128.1"/>
    <property type="molecule type" value="Genomic_DNA"/>
</dbReference>
<comment type="similarity">
    <text evidence="1">Belongs to the mTERF family.</text>
</comment>
<protein>
    <submittedName>
        <fullName evidence="3">DgyrCDS6866</fullName>
    </submittedName>
</protein>
<evidence type="ECO:0000313" key="3">
    <source>
        <dbReference type="EMBL" id="CAD5118128.1"/>
    </source>
</evidence>
<comment type="caution">
    <text evidence="3">The sequence shown here is derived from an EMBL/GenBank/DDBJ whole genome shotgun (WGS) entry which is preliminary data.</text>
</comment>
<dbReference type="PANTHER" id="PTHR15437">
    <property type="entry name" value="TRANSCRIPTION TERMINATION FACTOR, MITOCHONDRIAL"/>
    <property type="match status" value="1"/>
</dbReference>
<evidence type="ECO:0000313" key="4">
    <source>
        <dbReference type="Proteomes" id="UP000549394"/>
    </source>
</evidence>
<keyword evidence="2" id="KW-0809">Transit peptide</keyword>
<dbReference type="Gene3D" id="1.25.70.10">
    <property type="entry name" value="Transcription termination factor 3, mitochondrial"/>
    <property type="match status" value="1"/>
</dbReference>
<proteinExistence type="inferred from homology"/>
<gene>
    <name evidence="3" type="ORF">DGYR_LOCUS6557</name>
</gene>